<keyword evidence="8 10" id="KW-1133">Transmembrane helix</keyword>
<comment type="similarity">
    <text evidence="2">Belongs to the TonB family.</text>
</comment>
<dbReference type="Proteomes" id="UP000192472">
    <property type="component" value="Unassembled WGS sequence"/>
</dbReference>
<dbReference type="InterPro" id="IPR006260">
    <property type="entry name" value="TonB/TolA_C"/>
</dbReference>
<evidence type="ECO:0000256" key="9">
    <source>
        <dbReference type="ARBA" id="ARBA00023136"/>
    </source>
</evidence>
<dbReference type="NCBIfam" id="TIGR01352">
    <property type="entry name" value="tonB_Cterm"/>
    <property type="match status" value="1"/>
</dbReference>
<dbReference type="PANTHER" id="PTHR33446:SF2">
    <property type="entry name" value="PROTEIN TONB"/>
    <property type="match status" value="1"/>
</dbReference>
<dbReference type="RefSeq" id="WP_317042036.1">
    <property type="nucleotide sequence ID" value="NZ_FWYF01000001.1"/>
</dbReference>
<dbReference type="InterPro" id="IPR051045">
    <property type="entry name" value="TonB-dependent_transducer"/>
</dbReference>
<feature type="domain" description="TonB C-terminal" evidence="11">
    <location>
        <begin position="181"/>
        <end position="273"/>
    </location>
</feature>
<evidence type="ECO:0000256" key="3">
    <source>
        <dbReference type="ARBA" id="ARBA00022448"/>
    </source>
</evidence>
<reference evidence="12 13" key="1">
    <citation type="submission" date="2017-04" db="EMBL/GenBank/DDBJ databases">
        <authorList>
            <person name="Afonso C.L."/>
            <person name="Miller P.J."/>
            <person name="Scott M.A."/>
            <person name="Spackman E."/>
            <person name="Goraichik I."/>
            <person name="Dimitrov K.M."/>
            <person name="Suarez D.L."/>
            <person name="Swayne D.E."/>
        </authorList>
    </citation>
    <scope>NUCLEOTIDE SEQUENCE [LARGE SCALE GENOMIC DNA]</scope>
    <source>
        <strain evidence="12 13">DSM 26133</strain>
    </source>
</reference>
<evidence type="ECO:0000256" key="4">
    <source>
        <dbReference type="ARBA" id="ARBA00022475"/>
    </source>
</evidence>
<keyword evidence="9 10" id="KW-0472">Membrane</keyword>
<dbReference type="AlphaFoldDB" id="A0A1W2G6J1"/>
<dbReference type="GO" id="GO:0055085">
    <property type="term" value="P:transmembrane transport"/>
    <property type="evidence" value="ECO:0007669"/>
    <property type="project" value="InterPro"/>
</dbReference>
<dbReference type="EMBL" id="FWYF01000001">
    <property type="protein sequence ID" value="SMD32221.1"/>
    <property type="molecule type" value="Genomic_DNA"/>
</dbReference>
<evidence type="ECO:0000256" key="10">
    <source>
        <dbReference type="SAM" id="Phobius"/>
    </source>
</evidence>
<evidence type="ECO:0000256" key="7">
    <source>
        <dbReference type="ARBA" id="ARBA00022927"/>
    </source>
</evidence>
<organism evidence="12 13">
    <name type="scientific">Reichenbachiella faecimaris</name>
    <dbReference type="NCBI Taxonomy" id="692418"/>
    <lineage>
        <taxon>Bacteria</taxon>
        <taxon>Pseudomonadati</taxon>
        <taxon>Bacteroidota</taxon>
        <taxon>Cytophagia</taxon>
        <taxon>Cytophagales</taxon>
        <taxon>Reichenbachiellaceae</taxon>
        <taxon>Reichenbachiella</taxon>
    </lineage>
</organism>
<dbReference type="GO" id="GO:0015031">
    <property type="term" value="P:protein transport"/>
    <property type="evidence" value="ECO:0007669"/>
    <property type="project" value="UniProtKB-KW"/>
</dbReference>
<comment type="subcellular location">
    <subcellularLocation>
        <location evidence="1">Cell inner membrane</location>
        <topology evidence="1">Single-pass membrane protein</topology>
        <orientation evidence="1">Periplasmic side</orientation>
    </subcellularLocation>
</comment>
<keyword evidence="3" id="KW-0813">Transport</keyword>
<dbReference type="Gene3D" id="3.30.1150.10">
    <property type="match status" value="1"/>
</dbReference>
<keyword evidence="5" id="KW-0997">Cell inner membrane</keyword>
<keyword evidence="6 10" id="KW-0812">Transmembrane</keyword>
<evidence type="ECO:0000256" key="6">
    <source>
        <dbReference type="ARBA" id="ARBA00022692"/>
    </source>
</evidence>
<protein>
    <submittedName>
        <fullName evidence="12">Protein TonB</fullName>
    </submittedName>
</protein>
<dbReference type="PANTHER" id="PTHR33446">
    <property type="entry name" value="PROTEIN TONB-RELATED"/>
    <property type="match status" value="1"/>
</dbReference>
<dbReference type="InterPro" id="IPR037682">
    <property type="entry name" value="TonB_C"/>
</dbReference>
<dbReference type="PROSITE" id="PS52015">
    <property type="entry name" value="TONB_CTD"/>
    <property type="match status" value="1"/>
</dbReference>
<name>A0A1W2G6J1_REIFA</name>
<accession>A0A1W2G6J1</accession>
<keyword evidence="4" id="KW-1003">Cell membrane</keyword>
<evidence type="ECO:0000256" key="2">
    <source>
        <dbReference type="ARBA" id="ARBA00006555"/>
    </source>
</evidence>
<dbReference type="SUPFAM" id="SSF74653">
    <property type="entry name" value="TolA/TonB C-terminal domain"/>
    <property type="match status" value="1"/>
</dbReference>
<sequence>MEATIKKPGRLSLKANPYREKISKVKTETQLLGQPLILDRQDYDDLIAWKRNRRNLQSSRSTMYFFIGLSIALAVVIVAFEWKFQDDAMVAELVLGDAEWEEIQDIPLTNQPPPPPPSQQIQQPNIIEVPDEEILEEIEVNMDVEATEDMVVEEVEFTMEIEEEVAEEIFIVVEEKPEPIGGVKSFYQYVADHIKYPEEARRNHVEGRVYVQFVVNSEGKISDVVTIKGIGRGCDEEAVRIVEQAPDWNPGKQRGKPVSVRMVLPITFKLYNR</sequence>
<keyword evidence="13" id="KW-1185">Reference proteome</keyword>
<feature type="transmembrane region" description="Helical" evidence="10">
    <location>
        <begin position="63"/>
        <end position="82"/>
    </location>
</feature>
<evidence type="ECO:0000259" key="11">
    <source>
        <dbReference type="PROSITE" id="PS52015"/>
    </source>
</evidence>
<evidence type="ECO:0000313" key="13">
    <source>
        <dbReference type="Proteomes" id="UP000192472"/>
    </source>
</evidence>
<evidence type="ECO:0000313" key="12">
    <source>
        <dbReference type="EMBL" id="SMD32221.1"/>
    </source>
</evidence>
<dbReference type="STRING" id="692418.SAMN04488029_0564"/>
<dbReference type="GO" id="GO:0031992">
    <property type="term" value="F:energy transducer activity"/>
    <property type="evidence" value="ECO:0007669"/>
    <property type="project" value="TreeGrafter"/>
</dbReference>
<evidence type="ECO:0000256" key="1">
    <source>
        <dbReference type="ARBA" id="ARBA00004383"/>
    </source>
</evidence>
<evidence type="ECO:0000256" key="5">
    <source>
        <dbReference type="ARBA" id="ARBA00022519"/>
    </source>
</evidence>
<gene>
    <name evidence="12" type="ORF">SAMN04488029_0564</name>
</gene>
<dbReference type="GO" id="GO:0098797">
    <property type="term" value="C:plasma membrane protein complex"/>
    <property type="evidence" value="ECO:0007669"/>
    <property type="project" value="TreeGrafter"/>
</dbReference>
<dbReference type="Pfam" id="PF03544">
    <property type="entry name" value="TonB_C"/>
    <property type="match status" value="1"/>
</dbReference>
<evidence type="ECO:0000256" key="8">
    <source>
        <dbReference type="ARBA" id="ARBA00022989"/>
    </source>
</evidence>
<keyword evidence="7" id="KW-0653">Protein transport</keyword>
<proteinExistence type="inferred from homology"/>